<evidence type="ECO:0000313" key="6">
    <source>
        <dbReference type="EMBL" id="KIL51857.1"/>
    </source>
</evidence>
<comment type="caution">
    <text evidence="6">The sequence shown here is derived from an EMBL/GenBank/DDBJ whole genome shotgun (WGS) entry which is preliminary data.</text>
</comment>
<dbReference type="InterPro" id="IPR024134">
    <property type="entry name" value="SOD_Cu/Zn_/chaperone"/>
</dbReference>
<comment type="catalytic activity">
    <reaction evidence="3">
        <text>2 superoxide + 2 H(+) = H2O2 + O2</text>
        <dbReference type="Rhea" id="RHEA:20696"/>
        <dbReference type="ChEBI" id="CHEBI:15378"/>
        <dbReference type="ChEBI" id="CHEBI:15379"/>
        <dbReference type="ChEBI" id="CHEBI:16240"/>
        <dbReference type="ChEBI" id="CHEBI:18421"/>
        <dbReference type="EC" id="1.15.1.1"/>
    </reaction>
</comment>
<keyword evidence="3" id="KW-0862">Zinc</keyword>
<keyword evidence="4" id="KW-0732">Signal</keyword>
<comment type="cofactor">
    <cofactor evidence="3">
        <name>Cu cation</name>
        <dbReference type="ChEBI" id="CHEBI:23378"/>
    </cofactor>
    <text evidence="3">Binds 1 copper ion per subunit.</text>
</comment>
<gene>
    <name evidence="6" type="ORF">KP78_02270</name>
</gene>
<evidence type="ECO:0000256" key="3">
    <source>
        <dbReference type="RuleBase" id="RU000393"/>
    </source>
</evidence>
<dbReference type="PROSITE" id="PS00332">
    <property type="entry name" value="SOD_CU_ZN_2"/>
    <property type="match status" value="1"/>
</dbReference>
<keyword evidence="3" id="KW-0479">Metal-binding</keyword>
<comment type="function">
    <text evidence="2">Destroys radicals which are normally produced within the cells and which are toxic to biological systems. May play a role in favoring mycobacterial survival in phagocytes.</text>
</comment>
<dbReference type="GO" id="GO:0004784">
    <property type="term" value="F:superoxide dismutase activity"/>
    <property type="evidence" value="ECO:0007669"/>
    <property type="project" value="UniProtKB-EC"/>
</dbReference>
<dbReference type="Proteomes" id="UP000031938">
    <property type="component" value="Unassembled WGS sequence"/>
</dbReference>
<keyword evidence="3" id="KW-0186">Copper</keyword>
<dbReference type="InterPro" id="IPR036423">
    <property type="entry name" value="SOD-like_Cu/Zn_dom_sf"/>
</dbReference>
<dbReference type="AlphaFoldDB" id="A0A0C2VSF4"/>
<dbReference type="SUPFAM" id="SSF49329">
    <property type="entry name" value="Cu,Zn superoxide dismutase-like"/>
    <property type="match status" value="1"/>
</dbReference>
<comment type="cofactor">
    <cofactor evidence="3">
        <name>Zn(2+)</name>
        <dbReference type="ChEBI" id="CHEBI:29105"/>
    </cofactor>
    <text evidence="3">Binds 1 zinc ion per subunit.</text>
</comment>
<proteinExistence type="inferred from homology"/>
<keyword evidence="3 6" id="KW-0560">Oxidoreductase</keyword>
<feature type="domain" description="Superoxide dismutase copper/zinc binding" evidence="5">
    <location>
        <begin position="56"/>
        <end position="187"/>
    </location>
</feature>
<comment type="similarity">
    <text evidence="1 3">Belongs to the Cu-Zn superoxide dismutase family.</text>
</comment>
<evidence type="ECO:0000256" key="2">
    <source>
        <dbReference type="ARBA" id="ARBA00024900"/>
    </source>
</evidence>
<dbReference type="InterPro" id="IPR018152">
    <property type="entry name" value="SOD_Cu/Zn_BS"/>
</dbReference>
<sequence length="189" mass="20183">MKKCLLVSSVLLVAIVGSACNSATDVLTSQETVPVNEKAIEAVEVDMMNTEGNKVGTAMLSETPKGVVIHLMAEGLEPGEKAIHFHETGKCEKPDFKTAGAHFNPEHKEHGFENPKGFHAGDLPNLEIPENGIVDFELTVKTVTLKQGEKNSLLDEDGSALVIHAGPDDYKTDPAGNAGDRMVCGVIQH</sequence>
<dbReference type="RefSeq" id="WP_041085600.1">
    <property type="nucleotide sequence ID" value="NZ_JXRP01000006.1"/>
</dbReference>
<organism evidence="6 7">
    <name type="scientific">Jeotgalibacillus soli</name>
    <dbReference type="NCBI Taxonomy" id="889306"/>
    <lineage>
        <taxon>Bacteria</taxon>
        <taxon>Bacillati</taxon>
        <taxon>Bacillota</taxon>
        <taxon>Bacilli</taxon>
        <taxon>Bacillales</taxon>
        <taxon>Caryophanaceae</taxon>
        <taxon>Jeotgalibacillus</taxon>
    </lineage>
</organism>
<dbReference type="STRING" id="889306.KP78_02270"/>
<evidence type="ECO:0000256" key="4">
    <source>
        <dbReference type="SAM" id="SignalP"/>
    </source>
</evidence>
<feature type="chain" id="PRO_5038704355" description="Superoxide dismutase [Cu-Zn]" evidence="4">
    <location>
        <begin position="20"/>
        <end position="189"/>
    </location>
</feature>
<dbReference type="OrthoDB" id="9792957at2"/>
<dbReference type="GO" id="GO:0005507">
    <property type="term" value="F:copper ion binding"/>
    <property type="evidence" value="ECO:0007669"/>
    <property type="project" value="InterPro"/>
</dbReference>
<accession>A0A0C2VSF4</accession>
<dbReference type="Gene3D" id="2.60.40.200">
    <property type="entry name" value="Superoxide dismutase, copper/zinc binding domain"/>
    <property type="match status" value="1"/>
</dbReference>
<dbReference type="InterPro" id="IPR001424">
    <property type="entry name" value="SOD_Cu_Zn_dom"/>
</dbReference>
<dbReference type="Pfam" id="PF00080">
    <property type="entry name" value="Sod_Cu"/>
    <property type="match status" value="1"/>
</dbReference>
<feature type="signal peptide" evidence="4">
    <location>
        <begin position="1"/>
        <end position="19"/>
    </location>
</feature>
<dbReference type="PROSITE" id="PS51257">
    <property type="entry name" value="PROKAR_LIPOPROTEIN"/>
    <property type="match status" value="1"/>
</dbReference>
<dbReference type="CDD" id="cd00305">
    <property type="entry name" value="Cu-Zn_Superoxide_Dismutase"/>
    <property type="match status" value="1"/>
</dbReference>
<evidence type="ECO:0000256" key="1">
    <source>
        <dbReference type="ARBA" id="ARBA00010457"/>
    </source>
</evidence>
<dbReference type="EMBL" id="JXRP01000006">
    <property type="protein sequence ID" value="KIL51857.1"/>
    <property type="molecule type" value="Genomic_DNA"/>
</dbReference>
<evidence type="ECO:0000259" key="5">
    <source>
        <dbReference type="Pfam" id="PF00080"/>
    </source>
</evidence>
<protein>
    <recommendedName>
        <fullName evidence="3">Superoxide dismutase [Cu-Zn]</fullName>
        <ecNumber evidence="3">1.15.1.1</ecNumber>
    </recommendedName>
</protein>
<dbReference type="EC" id="1.15.1.1" evidence="3"/>
<name>A0A0C2VSF4_9BACL</name>
<keyword evidence="7" id="KW-1185">Reference proteome</keyword>
<dbReference type="PANTHER" id="PTHR10003">
    <property type="entry name" value="SUPEROXIDE DISMUTASE CU-ZN -RELATED"/>
    <property type="match status" value="1"/>
</dbReference>
<dbReference type="PATRIC" id="fig|889306.3.peg.231"/>
<evidence type="ECO:0000313" key="7">
    <source>
        <dbReference type="Proteomes" id="UP000031938"/>
    </source>
</evidence>
<reference evidence="6 7" key="1">
    <citation type="submission" date="2015-01" db="EMBL/GenBank/DDBJ databases">
        <title>Genome sequencing of Jeotgalibacillus soli.</title>
        <authorList>
            <person name="Goh K.M."/>
            <person name="Chan K.-G."/>
            <person name="Yaakop A.S."/>
            <person name="Ee R."/>
            <person name="Gan H.M."/>
            <person name="Chan C.S."/>
        </authorList>
    </citation>
    <scope>NUCLEOTIDE SEQUENCE [LARGE SCALE GENOMIC DNA]</scope>
    <source>
        <strain evidence="6 7">P9</strain>
    </source>
</reference>